<dbReference type="RefSeq" id="WP_369017471.1">
    <property type="nucleotide sequence ID" value="NZ_CP121689.1"/>
</dbReference>
<name>A0ABZ2YCA5_9BACT</name>
<evidence type="ECO:0000256" key="4">
    <source>
        <dbReference type="HAMAP-Rule" id="MF_00740"/>
    </source>
</evidence>
<evidence type="ECO:0000256" key="5">
    <source>
        <dbReference type="NCBIfam" id="TIGR01696"/>
    </source>
</evidence>
<dbReference type="HAMAP" id="MF_00740">
    <property type="entry name" value="Phosphopentomut"/>
    <property type="match status" value="1"/>
</dbReference>
<dbReference type="InterPro" id="IPR024052">
    <property type="entry name" value="Phosphopentomutase_DeoB_cap_sf"/>
</dbReference>
<feature type="binding site" evidence="4">
    <location>
        <position position="323"/>
    </location>
    <ligand>
        <name>Mn(2+)</name>
        <dbReference type="ChEBI" id="CHEBI:29035"/>
        <label>1</label>
    </ligand>
</feature>
<dbReference type="SUPFAM" id="SSF53649">
    <property type="entry name" value="Alkaline phosphatase-like"/>
    <property type="match status" value="1"/>
</dbReference>
<evidence type="ECO:0000256" key="2">
    <source>
        <dbReference type="ARBA" id="ARBA00022723"/>
    </source>
</evidence>
<feature type="binding site" evidence="4">
    <location>
        <position position="9"/>
    </location>
    <ligand>
        <name>Mn(2+)</name>
        <dbReference type="ChEBI" id="CHEBI:29035"/>
        <label>1</label>
    </ligand>
</feature>
<dbReference type="CDD" id="cd16009">
    <property type="entry name" value="PPM"/>
    <property type="match status" value="1"/>
</dbReference>
<comment type="function">
    <text evidence="4">Isomerase that catalyzes the conversion of deoxy-ribose 1-phosphate (dRib-1-P) and ribose 1-phosphate (Rib-1-P) to deoxy-ribose 5-phosphate (dRib-5-P) and ribose 5-phosphate (Rib-5-P), respectively.</text>
</comment>
<comment type="pathway">
    <text evidence="4">Carbohydrate degradation; 2-deoxy-D-ribose 1-phosphate degradation; D-glyceraldehyde 3-phosphate and acetaldehyde from 2-deoxy-alpha-D-ribose 1-phosphate: step 1/2.</text>
</comment>
<feature type="binding site" evidence="4">
    <location>
        <position position="281"/>
    </location>
    <ligand>
        <name>Mn(2+)</name>
        <dbReference type="ChEBI" id="CHEBI:29035"/>
        <label>2</label>
    </ligand>
</feature>
<accession>A0ABZ2YCA5</accession>
<dbReference type="SUPFAM" id="SSF143856">
    <property type="entry name" value="DeoB insert domain-like"/>
    <property type="match status" value="1"/>
</dbReference>
<evidence type="ECO:0000256" key="1">
    <source>
        <dbReference type="ARBA" id="ARBA00010373"/>
    </source>
</evidence>
<comment type="similarity">
    <text evidence="1 4">Belongs to the phosphopentomutase family.</text>
</comment>
<comment type="catalytic activity">
    <reaction evidence="4">
        <text>2-deoxy-alpha-D-ribose 1-phosphate = 2-deoxy-D-ribose 5-phosphate</text>
        <dbReference type="Rhea" id="RHEA:27658"/>
        <dbReference type="ChEBI" id="CHEBI:57259"/>
        <dbReference type="ChEBI" id="CHEBI:62877"/>
        <dbReference type="EC" id="5.4.2.7"/>
    </reaction>
</comment>
<evidence type="ECO:0000259" key="6">
    <source>
        <dbReference type="Pfam" id="PF01676"/>
    </source>
</evidence>
<dbReference type="InterPro" id="IPR006124">
    <property type="entry name" value="Metalloenzyme"/>
</dbReference>
<protein>
    <recommendedName>
        <fullName evidence="4 5">Phosphopentomutase</fullName>
        <ecNumber evidence="4 5">5.4.2.7</ecNumber>
    </recommendedName>
    <alternativeName>
        <fullName evidence="4">Phosphodeoxyribomutase</fullName>
    </alternativeName>
</protein>
<dbReference type="PIRSF" id="PIRSF001491">
    <property type="entry name" value="Ppentomutase"/>
    <property type="match status" value="1"/>
</dbReference>
<feature type="domain" description="Metalloenzyme" evidence="6">
    <location>
        <begin position="1"/>
        <end position="374"/>
    </location>
</feature>
<dbReference type="Pfam" id="PF01676">
    <property type="entry name" value="Metalloenzyme"/>
    <property type="match status" value="1"/>
</dbReference>
<dbReference type="Gene3D" id="3.40.720.10">
    <property type="entry name" value="Alkaline Phosphatase, subunit A"/>
    <property type="match status" value="1"/>
</dbReference>
<keyword evidence="3 4" id="KW-0464">Manganese</keyword>
<feature type="binding site" evidence="4">
    <location>
        <position position="334"/>
    </location>
    <ligand>
        <name>Mn(2+)</name>
        <dbReference type="ChEBI" id="CHEBI:29035"/>
        <label>2</label>
    </ligand>
</feature>
<dbReference type="NCBIfam" id="TIGR01696">
    <property type="entry name" value="deoB"/>
    <property type="match status" value="1"/>
</dbReference>
<reference evidence="7 8" key="1">
    <citation type="submission" date="2023-03" db="EMBL/GenBank/DDBJ databases">
        <title>Novel Species.</title>
        <authorList>
            <person name="Ma S."/>
        </authorList>
    </citation>
    <scope>NUCLEOTIDE SEQUENCE [LARGE SCALE GENOMIC DNA]</scope>
    <source>
        <strain evidence="7 8">B11</strain>
    </source>
</reference>
<evidence type="ECO:0000313" key="7">
    <source>
        <dbReference type="EMBL" id="WZL75325.1"/>
    </source>
</evidence>
<proteinExistence type="inferred from homology"/>
<evidence type="ECO:0000313" key="8">
    <source>
        <dbReference type="Proteomes" id="UP001461341"/>
    </source>
</evidence>
<dbReference type="PANTHER" id="PTHR21110">
    <property type="entry name" value="PHOSPHOPENTOMUTASE"/>
    <property type="match status" value="1"/>
</dbReference>
<organism evidence="7 8">
    <name type="scientific">Thermatribacter velox</name>
    <dbReference type="NCBI Taxonomy" id="3039681"/>
    <lineage>
        <taxon>Bacteria</taxon>
        <taxon>Pseudomonadati</taxon>
        <taxon>Atribacterota</taxon>
        <taxon>Atribacteria</taxon>
        <taxon>Atribacterales</taxon>
        <taxon>Thermatribacteraceae</taxon>
        <taxon>Thermatribacter</taxon>
    </lineage>
</organism>
<comment type="subcellular location">
    <subcellularLocation>
        <location evidence="4">Cytoplasm</location>
    </subcellularLocation>
</comment>
<sequence length="388" mass="42279">MRIFIALLDGVGVGELPDASQYGDQGSHTLRNTSQAVGGLRLPNLEALGLGCIDSIEGVAPVPNPKGYYGKMRERSAGKDTLTGHWEIAGIILDKPFPVYPRGFPPEVVQRIEEAIGRPILGNKPASGTAIIEELGAEHLRTGYPIVYTSADSVLQIAAHEEIIPPPQLYEMCRKVREIMTGEHAVARVIARPFVGSPGKFVRTPRRKDFSLPPPSQTVLDALVASGKEVIGVGKIGEIFAFRGLSDSIKTADNADTFRVFLKLQKSGRGDLIWANFNDFDTLYGHRNNPQGFAQALQDWDATLTDFLASMREEDLLIITSDHGCDPTTPSTDHSREYALLLVYSPSNQRGRSLGVRDTFCDVAHSIAEFLGVKWHGPGTSFASEILS</sequence>
<keyword evidence="2 4" id="KW-0479">Metal-binding</keyword>
<evidence type="ECO:0000256" key="3">
    <source>
        <dbReference type="ARBA" id="ARBA00023211"/>
    </source>
</evidence>
<keyword evidence="8" id="KW-1185">Reference proteome</keyword>
<dbReference type="GO" id="GO:0008973">
    <property type="term" value="F:phosphopentomutase activity"/>
    <property type="evidence" value="ECO:0007669"/>
    <property type="project" value="UniProtKB-EC"/>
</dbReference>
<dbReference type="InterPro" id="IPR010045">
    <property type="entry name" value="DeoB"/>
</dbReference>
<dbReference type="PANTHER" id="PTHR21110:SF0">
    <property type="entry name" value="PHOSPHOPENTOMUTASE"/>
    <property type="match status" value="1"/>
</dbReference>
<feature type="binding site" evidence="4">
    <location>
        <position position="322"/>
    </location>
    <ligand>
        <name>Mn(2+)</name>
        <dbReference type="ChEBI" id="CHEBI:29035"/>
        <label>1</label>
    </ligand>
</feature>
<feature type="binding site" evidence="4">
    <location>
        <position position="286"/>
    </location>
    <ligand>
        <name>Mn(2+)</name>
        <dbReference type="ChEBI" id="CHEBI:29035"/>
        <label>2</label>
    </ligand>
</feature>
<dbReference type="Proteomes" id="UP001461341">
    <property type="component" value="Chromosome"/>
</dbReference>
<dbReference type="InterPro" id="IPR017850">
    <property type="entry name" value="Alkaline_phosphatase_core_sf"/>
</dbReference>
<comment type="catalytic activity">
    <reaction evidence="4">
        <text>alpha-D-ribose 1-phosphate = D-ribose 5-phosphate</text>
        <dbReference type="Rhea" id="RHEA:18793"/>
        <dbReference type="ChEBI" id="CHEBI:57720"/>
        <dbReference type="ChEBI" id="CHEBI:78346"/>
        <dbReference type="EC" id="5.4.2.7"/>
    </reaction>
</comment>
<comment type="cofactor">
    <cofactor evidence="4">
        <name>Mn(2+)</name>
        <dbReference type="ChEBI" id="CHEBI:29035"/>
    </cofactor>
    <text evidence="4">Binds 2 manganese ions.</text>
</comment>
<keyword evidence="4 7" id="KW-0413">Isomerase</keyword>
<dbReference type="NCBIfam" id="NF003766">
    <property type="entry name" value="PRK05362.1"/>
    <property type="match status" value="1"/>
</dbReference>
<keyword evidence="4" id="KW-0963">Cytoplasm</keyword>
<dbReference type="Gene3D" id="3.30.70.1250">
    <property type="entry name" value="Phosphopentomutase"/>
    <property type="match status" value="1"/>
</dbReference>
<gene>
    <name evidence="4" type="primary">deoB</name>
    <name evidence="7" type="ORF">QBE54_06915</name>
</gene>
<dbReference type="EC" id="5.4.2.7" evidence="4 5"/>
<dbReference type="EMBL" id="CP121689">
    <property type="protein sequence ID" value="WZL75325.1"/>
    <property type="molecule type" value="Genomic_DNA"/>
</dbReference>